<dbReference type="AlphaFoldDB" id="A0A182YRY5"/>
<organism evidence="1 2">
    <name type="scientific">Anopheles stephensi</name>
    <name type="common">Indo-Pakistan malaria mosquito</name>
    <dbReference type="NCBI Taxonomy" id="30069"/>
    <lineage>
        <taxon>Eukaryota</taxon>
        <taxon>Metazoa</taxon>
        <taxon>Ecdysozoa</taxon>
        <taxon>Arthropoda</taxon>
        <taxon>Hexapoda</taxon>
        <taxon>Insecta</taxon>
        <taxon>Pterygota</taxon>
        <taxon>Neoptera</taxon>
        <taxon>Endopterygota</taxon>
        <taxon>Diptera</taxon>
        <taxon>Nematocera</taxon>
        <taxon>Culicoidea</taxon>
        <taxon>Culicidae</taxon>
        <taxon>Anophelinae</taxon>
        <taxon>Anopheles</taxon>
    </lineage>
</organism>
<evidence type="ECO:0000313" key="1">
    <source>
        <dbReference type="EnsemblMetazoa" id="ASTEI11221-PA"/>
    </source>
</evidence>
<dbReference type="VEuPathDB" id="VectorBase:ASTE010693"/>
<dbReference type="OMA" id="AVECAPT"/>
<dbReference type="VEuPathDB" id="VectorBase:ASTEI11221"/>
<reference evidence="1" key="2">
    <citation type="submission" date="2020-05" db="UniProtKB">
        <authorList>
            <consortium name="EnsemblMetazoa"/>
        </authorList>
    </citation>
    <scope>IDENTIFICATION</scope>
    <source>
        <strain evidence="1">Indian</strain>
    </source>
</reference>
<dbReference type="EnsemblMetazoa" id="ASTEI11221-RA">
    <property type="protein sequence ID" value="ASTEI11221-PA"/>
    <property type="gene ID" value="ASTEI11221"/>
</dbReference>
<proteinExistence type="predicted"/>
<keyword evidence="2" id="KW-1185">Reference proteome</keyword>
<protein>
    <submittedName>
        <fullName evidence="1">Uncharacterized protein</fullName>
    </submittedName>
</protein>
<sequence>MKSKLKVISQVAIFVLLLTACSRLLAVECAPTVGNNPVVESSLHVLPLEQSADEVPSNGSHSRTKRAIIFRPLFVYRQQQIKKQRVR</sequence>
<reference evidence="2" key="1">
    <citation type="journal article" date="2014" name="Genome Biol.">
        <title>Genome analysis of a major urban malaria vector mosquito, Anopheles stephensi.</title>
        <authorList>
            <person name="Jiang X."/>
            <person name="Peery A."/>
            <person name="Hall A.B."/>
            <person name="Sharma A."/>
            <person name="Chen X.G."/>
            <person name="Waterhouse R.M."/>
            <person name="Komissarov A."/>
            <person name="Riehle M.M."/>
            <person name="Shouche Y."/>
            <person name="Sharakhova M.V."/>
            <person name="Lawson D."/>
            <person name="Pakpour N."/>
            <person name="Arensburger P."/>
            <person name="Davidson V.L."/>
            <person name="Eiglmeier K."/>
            <person name="Emrich S."/>
            <person name="George P."/>
            <person name="Kennedy R.C."/>
            <person name="Mane S.P."/>
            <person name="Maslen G."/>
            <person name="Oringanje C."/>
            <person name="Qi Y."/>
            <person name="Settlage R."/>
            <person name="Tojo M."/>
            <person name="Tubio J.M."/>
            <person name="Unger M.F."/>
            <person name="Wang B."/>
            <person name="Vernick K.D."/>
            <person name="Ribeiro J.M."/>
            <person name="James A.A."/>
            <person name="Michel K."/>
            <person name="Riehle M.A."/>
            <person name="Luckhart S."/>
            <person name="Sharakhov I.V."/>
            <person name="Tu Z."/>
        </authorList>
    </citation>
    <scope>NUCLEOTIDE SEQUENCE [LARGE SCALE GENOMIC DNA]</scope>
    <source>
        <strain evidence="2">Indian</strain>
    </source>
</reference>
<dbReference type="PROSITE" id="PS51257">
    <property type="entry name" value="PROKAR_LIPOPROTEIN"/>
    <property type="match status" value="1"/>
</dbReference>
<accession>A0A182YRY5</accession>
<dbReference type="Proteomes" id="UP000076408">
    <property type="component" value="Unassembled WGS sequence"/>
</dbReference>
<name>A0A182YRY5_ANOST</name>
<evidence type="ECO:0000313" key="2">
    <source>
        <dbReference type="Proteomes" id="UP000076408"/>
    </source>
</evidence>